<feature type="repeat" description="FG-GAP" evidence="4">
    <location>
        <begin position="2354"/>
        <end position="2409"/>
    </location>
</feature>
<feature type="region of interest" description="Disordered" evidence="5">
    <location>
        <begin position="1053"/>
        <end position="1592"/>
    </location>
</feature>
<feature type="compositionally biased region" description="Polar residues" evidence="5">
    <location>
        <begin position="2172"/>
        <end position="2187"/>
    </location>
</feature>
<sequence length="2611" mass="276691">MRHHRRRIPPYTLAAAILLFISPIQSHQHRFARDLTDNALNNFFNGPRHRISEHRRRTADLKVGVENDEVKRDGARDILARRLKKLQFGKGLGDDEKKKQKDRDADDPPSLSKEEKKHKSQDDEASSKKEKKGGKHQPDESSLSKQEKKSRDDGTLDDASLGKKEKKHKPESIHDSQMSKKEKKGRSTDDRVNDESKPTKEEKKQFDSKPASFESALTKKEKKEQSGNRAGDESKLTKEEKKKQSVSDSYRANGPSPFNPSKKEKKNVKDIISGLETDYSNQRKKKPSKKDKKENDEKDKSKKEKDEPVFEGDSGEWSDDYHDDMYDDDCICEDDDSWDESDHRGLAEGFEHYENALFDTPEQPHARRSLLELSGIFNTKSSSHSNMTTYSGVQYHFKGDDKGSKSGKSGDLKQSKKTAGKSIKSSGKSGKLNPSGKSNKPSSKSSKHCKCPRPPTTPRPTMKPHKTKRPSGRPTLAPKTEKPVHTLVTDKPTMRPNIAPKPTTRRPSSRPTARPTVKTPKPVRTSRPSNKPTIEPSNIPTRRPSNIPTSRPTRLPSNLPTRRPTRQPTDRPTRRPTRQPTDRPTRRPKPTGKPTGEPTVKPGKPSKKPSNKPTPKPTEDPTFSPTLNPTLGPTFYPTLSPTLYPTISPSIGPTNLPLIPVISRTVEVRAFDPIPFAQFGTSVSISKNTFVVGSPGGESSDNVAGGAAYVYDVDNDKETVKFVQKLTKEELNKYASFGYSVSVSGNYIIVGAPGYDGDELSEGAVYIYHKDSNDWDLFSPEPVEDAFFGWSVAVNSDGVVAVGAPGNRGSKGSVYIFKRQETVTWKHVFTLEPKVSSFAYFGYSVAIDDENTVVVGAPFDRARAGSVYVYKEVSEDEWVIQGEKIIAQDGEDNDEFGSSVDIDEASRIVVGAFAAQVKNKNAAGTAYVYSIPGKYRRFELKINDQAIFVQKLVAEKATENAYYGQSVAISDGLIAVGSPGASKAYLYYENNNGGWTLSQSVEQQSLTLRAEDDDVYFGGSVSVNSGALVAGAPKNDDGVEESGSASLSFIVKRSGTVSPSPRPTPPPTGKPTGEPTVKPGEPSKKPSNKPTPKPFDDPTFSPTLNPTLNPTFYPTLSPTLYPTMFGKPTKKPSKKPTAKPTRKPTREPTVTPGKPTTKPTSTPTVSNSPSSSTDQPTFTPTLSPTFSPSRAPRILPTLSPTVNPTIAPSSTPTASSEPTSSTDNPTNSPSANPTLSPSVSAMPSSSTDTPTNSPSANPTFSPTVSAMPSSSTGTPTNFPSANPTLSPTVSAMPSSSTDQPTFTPTIAPTFAPTLSPTVSAMPSSSTDTPTISPSANPTLSPSVSAMPSSSTDTPTNSPSANPTLSPSVSAMPSSSTDTPTNSPSANPTLSPTVSVMPSSSTDIPTISPSANPTLSPTVSAMPSSSTDTPTISPSYSPTLSPSASAMPSSSTDTPTTSPSYSPTSAPTVSAMPSSSTDTPTNSPSANPTLSPSVSAMPSSSTDTPTNSPSANPTLSPTVSVMPSSSTDTPTTSPSYSPTLSPTVSAMPSSSTDTPTISPSYSPTSAPTVSAMPSSSTDTPTLSPTTFAPTLSPSLNPATPVPVPVINTTIQLEAFEPIENGAFGSSVSIFNNTFIVGSPGAVSSGNVKGGAAFVYLIYNDNKTFELVQTITNAKLSEGDKFGFSLSMNGDYVVAGAPENDGNVANTGAAYVFQKGVENGDTFSLMNDLISPSPAISSQFGWSVAVNSKGVIAVGAKGDRLARGSVYLYKPNATAWNHVFTIEPDVTQSFPNLGNAGWSVAINDENTVAIGAPFDEGSSRTGSVFLYKEVSENIWEQQGDKISPIDGLQSDALFGYSVDIDNGSLVVGSRNATVNNTSNPGAVYIYRIQDAAEFVQKLEPETEDGARFGESVSISSGLIGIGAPGVGKAFLYYQDNGNNWLLSETIRESSLTLRAIGGIEFGRSVAVSSSALATGAPDNDITEVNSGSASFSFVTRITPTAPPSRSPTAKPSSSSQPSSSTDQPTPSPSFSPTLSPDIDSTISPSRSHYPSASPSTSFQPSIVGIEPSFSPTFAPTLSPSSSSQPSIVGIEPSFSPTSAPTQSSSSSSEPSASSQPSIVGVEPSFSPTFAPTLSPSSSSQPSISGIEPTYSPTFTSTLTLSPSRSSHPSTSPTKQTTIPTLSPSISPTDKSPCEPKPMINSTERFEAFDAVEGSQLGFSVSISNKTIVAGSPGALSREVKYTQKLTADASADLDRFGHAVAINDKYIVVGAPQNDIGGEFANAGAAYVFEKVSGSFNFASDLVSPTPAVSAQFGWSAAVNSKGVIAIGAKGDRIATGSVYLFKPDNSSKWNHVFTLKPDAAQSFPNVGNAGWSVAIDDENTVVVGAPFDGSGGSQTGSVFVYKEVSDNEWKIQGSKIIPADGADGDIFGFSVDIDNNSTVVVGSRNSTVNNTKEAGAVYVYNIPGNITDQAILVQKLVAEDPSEGANYGESVSISDDKILVGAPNDVASQNRYGSAYFYYLKDETWTILEKLEPGSQISTPGATFGQSVAVSSNAMVTGAPNADITVDNSGSIFINNIISDCVSLVSAAEDSITEPPSYYPTYYPSYFPTLSP</sequence>
<feature type="compositionally biased region" description="Low complexity" evidence="5">
    <location>
        <begin position="1070"/>
        <end position="1080"/>
    </location>
</feature>
<evidence type="ECO:0000256" key="5">
    <source>
        <dbReference type="SAM" id="MobiDB-lite"/>
    </source>
</evidence>
<protein>
    <submittedName>
        <fullName evidence="7">Uncharacterized protein</fullName>
    </submittedName>
</protein>
<dbReference type="PANTHER" id="PTHR36220">
    <property type="entry name" value="UNNAMED PRODUCT"/>
    <property type="match status" value="1"/>
</dbReference>
<feature type="region of interest" description="Disordered" evidence="5">
    <location>
        <begin position="1995"/>
        <end position="2193"/>
    </location>
</feature>
<dbReference type="SUPFAM" id="SSF50965">
    <property type="entry name" value="Galactose oxidase, central domain"/>
    <property type="match status" value="1"/>
</dbReference>
<dbReference type="Gene3D" id="2.130.10.130">
    <property type="entry name" value="Integrin alpha, N-terminal"/>
    <property type="match status" value="5"/>
</dbReference>
<feature type="signal peptide" evidence="6">
    <location>
        <begin position="1"/>
        <end position="26"/>
    </location>
</feature>
<feature type="compositionally biased region" description="Basic residues" evidence="5">
    <location>
        <begin position="462"/>
        <end position="471"/>
    </location>
</feature>
<feature type="compositionally biased region" description="Low complexity" evidence="5">
    <location>
        <begin position="1422"/>
        <end position="1585"/>
    </location>
</feature>
<dbReference type="SMART" id="SM00191">
    <property type="entry name" value="Int_alpha"/>
    <property type="match status" value="17"/>
</dbReference>
<feature type="compositionally biased region" description="Low complexity" evidence="5">
    <location>
        <begin position="2065"/>
        <end position="2171"/>
    </location>
</feature>
<feature type="region of interest" description="Disordered" evidence="5">
    <location>
        <begin position="394"/>
        <end position="634"/>
    </location>
</feature>
<dbReference type="InterPro" id="IPR006970">
    <property type="entry name" value="PT"/>
</dbReference>
<feature type="compositionally biased region" description="Low complexity" evidence="5">
    <location>
        <begin position="1300"/>
        <end position="1313"/>
    </location>
</feature>
<evidence type="ECO:0000256" key="3">
    <source>
        <dbReference type="ARBA" id="ARBA00023180"/>
    </source>
</evidence>
<dbReference type="SUPFAM" id="SSF69318">
    <property type="entry name" value="Integrin alpha N-terminal domain"/>
    <property type="match status" value="2"/>
</dbReference>
<gene>
    <name evidence="7" type="ORF">ACHAWO_003965</name>
</gene>
<evidence type="ECO:0000256" key="4">
    <source>
        <dbReference type="PROSITE-ProRule" id="PRU00803"/>
    </source>
</evidence>
<evidence type="ECO:0000256" key="1">
    <source>
        <dbReference type="ARBA" id="ARBA00022729"/>
    </source>
</evidence>
<evidence type="ECO:0000313" key="8">
    <source>
        <dbReference type="Proteomes" id="UP001530400"/>
    </source>
</evidence>
<dbReference type="InterPro" id="IPR011043">
    <property type="entry name" value="Gal_Oxase/kelch_b-propeller"/>
</dbReference>
<keyword evidence="1 6" id="KW-0732">Signal</keyword>
<proteinExistence type="predicted"/>
<dbReference type="Pfam" id="PF04886">
    <property type="entry name" value="PT"/>
    <property type="match status" value="1"/>
</dbReference>
<accession>A0ABD3NIS1</accession>
<dbReference type="InterPro" id="IPR013519">
    <property type="entry name" value="Int_alpha_beta-p"/>
</dbReference>
<name>A0ABD3NIS1_9STRA</name>
<evidence type="ECO:0000256" key="6">
    <source>
        <dbReference type="SAM" id="SignalP"/>
    </source>
</evidence>
<keyword evidence="2" id="KW-0677">Repeat</keyword>
<feature type="region of interest" description="Disordered" evidence="5">
    <location>
        <begin position="91"/>
        <end position="322"/>
    </location>
</feature>
<feature type="repeat" description="FG-GAP" evidence="4">
    <location>
        <begin position="1725"/>
        <end position="1776"/>
    </location>
</feature>
<feature type="compositionally biased region" description="Basic and acidic residues" evidence="5">
    <location>
        <begin position="92"/>
        <end position="128"/>
    </location>
</feature>
<feature type="compositionally biased region" description="Polar residues" evidence="5">
    <location>
        <begin position="1264"/>
        <end position="1299"/>
    </location>
</feature>
<feature type="compositionally biased region" description="Low complexity" evidence="5">
    <location>
        <begin position="1204"/>
        <end position="1263"/>
    </location>
</feature>
<feature type="compositionally biased region" description="Low complexity" evidence="5">
    <location>
        <begin position="420"/>
        <end position="444"/>
    </location>
</feature>
<dbReference type="Pfam" id="PF14312">
    <property type="entry name" value="FG-GAP_2"/>
    <property type="match status" value="12"/>
</dbReference>
<feature type="compositionally biased region" description="Low complexity" evidence="5">
    <location>
        <begin position="1322"/>
        <end position="1409"/>
    </location>
</feature>
<feature type="compositionally biased region" description="Pro residues" evidence="5">
    <location>
        <begin position="1060"/>
        <end position="1069"/>
    </location>
</feature>
<reference evidence="7 8" key="1">
    <citation type="submission" date="2024-10" db="EMBL/GenBank/DDBJ databases">
        <title>Updated reference genomes for cyclostephanoid diatoms.</title>
        <authorList>
            <person name="Roberts W.R."/>
            <person name="Alverson A.J."/>
        </authorList>
    </citation>
    <scope>NUCLEOTIDE SEQUENCE [LARGE SCALE GENOMIC DNA]</scope>
    <source>
        <strain evidence="7 8">AJA010-31</strain>
    </source>
</reference>
<comment type="caution">
    <text evidence="7">The sequence shown here is derived from an EMBL/GenBank/DDBJ whole genome shotgun (WGS) entry which is preliminary data.</text>
</comment>
<dbReference type="InterPro" id="IPR013517">
    <property type="entry name" value="FG-GAP"/>
</dbReference>
<feature type="compositionally biased region" description="Polar residues" evidence="5">
    <location>
        <begin position="526"/>
        <end position="559"/>
    </location>
</feature>
<feature type="compositionally biased region" description="Acidic residues" evidence="5">
    <location>
        <begin position="309"/>
        <end position="318"/>
    </location>
</feature>
<feature type="compositionally biased region" description="Low complexity" evidence="5">
    <location>
        <begin position="592"/>
        <end position="603"/>
    </location>
</feature>
<feature type="compositionally biased region" description="Basic and acidic residues" evidence="5">
    <location>
        <begin position="291"/>
        <end position="308"/>
    </location>
</feature>
<feature type="compositionally biased region" description="Polar residues" evidence="5">
    <location>
        <begin position="621"/>
        <end position="634"/>
    </location>
</feature>
<dbReference type="Proteomes" id="UP001530400">
    <property type="component" value="Unassembled WGS sequence"/>
</dbReference>
<dbReference type="EMBL" id="JALLPJ020001251">
    <property type="protein sequence ID" value="KAL3773010.1"/>
    <property type="molecule type" value="Genomic_DNA"/>
</dbReference>
<feature type="repeat" description="FG-GAP" evidence="4">
    <location>
        <begin position="723"/>
        <end position="777"/>
    </location>
</feature>
<feature type="chain" id="PRO_5044825443" evidence="6">
    <location>
        <begin position="27"/>
        <end position="2611"/>
    </location>
</feature>
<organism evidence="7 8">
    <name type="scientific">Cyclotella atomus</name>
    <dbReference type="NCBI Taxonomy" id="382360"/>
    <lineage>
        <taxon>Eukaryota</taxon>
        <taxon>Sar</taxon>
        <taxon>Stramenopiles</taxon>
        <taxon>Ochrophyta</taxon>
        <taxon>Bacillariophyta</taxon>
        <taxon>Coscinodiscophyceae</taxon>
        <taxon>Thalassiosirophycidae</taxon>
        <taxon>Stephanodiscales</taxon>
        <taxon>Stephanodiscaceae</taxon>
        <taxon>Cyclotella</taxon>
    </lineage>
</organism>
<feature type="compositionally biased region" description="Basic and acidic residues" evidence="5">
    <location>
        <begin position="217"/>
        <end position="245"/>
    </location>
</feature>
<dbReference type="InterPro" id="IPR028994">
    <property type="entry name" value="Integrin_alpha_N"/>
</dbReference>
<feature type="compositionally biased region" description="Low complexity" evidence="5">
    <location>
        <begin position="2004"/>
        <end position="2034"/>
    </location>
</feature>
<feature type="compositionally biased region" description="Basic and acidic residues" evidence="5">
    <location>
        <begin position="397"/>
        <end position="414"/>
    </location>
</feature>
<feature type="repeat" description="FG-GAP" evidence="4">
    <location>
        <begin position="1836"/>
        <end position="1893"/>
    </location>
</feature>
<keyword evidence="8" id="KW-1185">Reference proteome</keyword>
<feature type="repeat" description="FG-GAP" evidence="4">
    <location>
        <begin position="2411"/>
        <end position="2468"/>
    </location>
</feature>
<feature type="compositionally biased region" description="Polar residues" evidence="5">
    <location>
        <begin position="1100"/>
        <end position="1120"/>
    </location>
</feature>
<feature type="compositionally biased region" description="Polar residues" evidence="5">
    <location>
        <begin position="1410"/>
        <end position="1421"/>
    </location>
</feature>
<evidence type="ECO:0000256" key="2">
    <source>
        <dbReference type="ARBA" id="ARBA00022737"/>
    </source>
</evidence>
<feature type="compositionally biased region" description="Basic residues" evidence="5">
    <location>
        <begin position="1128"/>
        <end position="1143"/>
    </location>
</feature>
<feature type="repeat" description="FG-GAP" evidence="4">
    <location>
        <begin position="779"/>
        <end position="826"/>
    </location>
</feature>
<feature type="compositionally biased region" description="Low complexity" evidence="5">
    <location>
        <begin position="1147"/>
        <end position="1189"/>
    </location>
</feature>
<dbReference type="PANTHER" id="PTHR36220:SF1">
    <property type="entry name" value="GAMMA TUBULIN COMPLEX COMPONENT C-TERMINAL DOMAIN-CONTAINING PROTEIN"/>
    <property type="match status" value="1"/>
</dbReference>
<keyword evidence="3" id="KW-0325">Glycoprotein</keyword>
<feature type="compositionally biased region" description="Polar residues" evidence="5">
    <location>
        <begin position="2036"/>
        <end position="2058"/>
    </location>
</feature>
<dbReference type="PROSITE" id="PS51470">
    <property type="entry name" value="FG_GAP"/>
    <property type="match status" value="7"/>
</dbReference>
<feature type="compositionally biased region" description="Basic and acidic residues" evidence="5">
    <location>
        <begin position="145"/>
        <end position="207"/>
    </location>
</feature>
<evidence type="ECO:0000313" key="7">
    <source>
        <dbReference type="EMBL" id="KAL3773010.1"/>
    </source>
</evidence>
<feature type="repeat" description="FG-GAP" evidence="4">
    <location>
        <begin position="827"/>
        <end position="879"/>
    </location>
</feature>